<protein>
    <submittedName>
        <fullName evidence="3">NAD(P)H-dependent oxidoreductase</fullName>
    </submittedName>
</protein>
<dbReference type="SUPFAM" id="SSF52218">
    <property type="entry name" value="Flavoproteins"/>
    <property type="match status" value="1"/>
</dbReference>
<evidence type="ECO:0000313" key="3">
    <source>
        <dbReference type="EMBL" id="MCU9593840.1"/>
    </source>
</evidence>
<dbReference type="RefSeq" id="WP_263061246.1">
    <property type="nucleotide sequence ID" value="NZ_JAOUSE010000009.1"/>
</dbReference>
<comment type="caution">
    <text evidence="3">The sequence shown here is derived from an EMBL/GenBank/DDBJ whole genome shotgun (WGS) entry which is preliminary data.</text>
</comment>
<evidence type="ECO:0000259" key="2">
    <source>
        <dbReference type="Pfam" id="PF02525"/>
    </source>
</evidence>
<dbReference type="Proteomes" id="UP001208656">
    <property type="component" value="Unassembled WGS sequence"/>
</dbReference>
<dbReference type="InterPro" id="IPR046980">
    <property type="entry name" value="KefG/KefF"/>
</dbReference>
<keyword evidence="4" id="KW-1185">Reference proteome</keyword>
<proteinExistence type="predicted"/>
<sequence>MDIDHAVLLYKKKNKTESKEFMMKTLLIVSHPDILESSSQQYFLSSLKDFDEVTVHHLEEKYPDGNIDIKKEQDLLKSHDRIIFQFPFYWYSSPPMLKHWQDVVLEEGFAHGKRGNALKGKEFGLVLMIGVNEKEYQAGGTELFSINELTKPYQAMAHKTGMIYLKTLSIFQFAYMEENEKMDTLIKYWQMLTMENNTSLASREQWLISRLKKAIQRMENKKDAEIFQFAIELIEENRSSIDGLKIVLDQVRQTY</sequence>
<dbReference type="InterPro" id="IPR003680">
    <property type="entry name" value="Flavodoxin_fold"/>
</dbReference>
<gene>
    <name evidence="3" type="ORF">OEV82_05170</name>
</gene>
<dbReference type="Gene3D" id="3.40.50.360">
    <property type="match status" value="1"/>
</dbReference>
<dbReference type="EMBL" id="JAOUSE010000009">
    <property type="protein sequence ID" value="MCU9593840.1"/>
    <property type="molecule type" value="Genomic_DNA"/>
</dbReference>
<name>A0ABT2WEA5_9BACI</name>
<evidence type="ECO:0000313" key="4">
    <source>
        <dbReference type="Proteomes" id="UP001208656"/>
    </source>
</evidence>
<accession>A0ABT2WEA5</accession>
<dbReference type="InterPro" id="IPR029039">
    <property type="entry name" value="Flavoprotein-like_sf"/>
</dbReference>
<dbReference type="PANTHER" id="PTHR47307:SF1">
    <property type="entry name" value="GLUTATHIONE-REGULATED POTASSIUM-EFFLUX SYSTEM ANCILLARY PROTEIN KEFG"/>
    <property type="match status" value="1"/>
</dbReference>
<dbReference type="PANTHER" id="PTHR47307">
    <property type="entry name" value="GLUTATHIONE-REGULATED POTASSIUM-EFFLUX SYSTEM ANCILLARY PROTEIN KEFG"/>
    <property type="match status" value="1"/>
</dbReference>
<feature type="domain" description="Flavodoxin-like fold" evidence="2">
    <location>
        <begin position="23"/>
        <end position="189"/>
    </location>
</feature>
<evidence type="ECO:0000256" key="1">
    <source>
        <dbReference type="ARBA" id="ARBA00023002"/>
    </source>
</evidence>
<keyword evidence="1" id="KW-0560">Oxidoreductase</keyword>
<reference evidence="3 4" key="1">
    <citation type="submission" date="2022-10" db="EMBL/GenBank/DDBJ databases">
        <title>Description of Fervidibacillus gen. nov. in the family Fervidibacillaceae fam. nov. with two species, Fervidibacillus albus sp. nov., and Fervidibacillus halotolerans sp. nov., isolated from tidal flat sediments.</title>
        <authorList>
            <person name="Kwon K.K."/>
            <person name="Yang S.-H."/>
        </authorList>
    </citation>
    <scope>NUCLEOTIDE SEQUENCE [LARGE SCALE GENOMIC DNA]</scope>
    <source>
        <strain evidence="3 4">DSM 23332</strain>
    </source>
</reference>
<dbReference type="Pfam" id="PF02525">
    <property type="entry name" value="Flavodoxin_2"/>
    <property type="match status" value="1"/>
</dbReference>
<organism evidence="3 4">
    <name type="scientific">Pallidibacillus thermolactis</name>
    <dbReference type="NCBI Taxonomy" id="251051"/>
    <lineage>
        <taxon>Bacteria</taxon>
        <taxon>Bacillati</taxon>
        <taxon>Bacillota</taxon>
        <taxon>Bacilli</taxon>
        <taxon>Bacillales</taxon>
        <taxon>Bacillaceae</taxon>
        <taxon>Pallidibacillus</taxon>
    </lineage>
</organism>